<sequence>MSIYQIRCIYNCRLPRDQSECEEFNHILDKLADCTEEKIIRDLCMIFDDKIQEEEIMFGLIYFFVSSQFFLICLIRKLPKIWYSNSEPLCSTSPFSCRPMPAFFIFRIANENPLPL</sequence>
<reference evidence="3 4" key="1">
    <citation type="submission" date="2020-04" db="EMBL/GenBank/DDBJ databases">
        <authorList>
            <person name="Hitch T.C.A."/>
            <person name="Wylensek D."/>
            <person name="Clavel T."/>
        </authorList>
    </citation>
    <scope>NUCLEOTIDE SEQUENCE [LARGE SCALE GENOMIC DNA]</scope>
    <source>
        <strain evidence="3 4">WB01_D5_05</strain>
    </source>
</reference>
<gene>
    <name evidence="3" type="ORF">HF838_20860</name>
</gene>
<keyword evidence="1" id="KW-1133">Transmembrane helix</keyword>
<evidence type="ECO:0000259" key="2">
    <source>
        <dbReference type="Pfam" id="PF15565"/>
    </source>
</evidence>
<organism evidence="3 4">
    <name type="scientific">Aneurinibacillus aneurinilyticus</name>
    <name type="common">Bacillus aneurinolyticus</name>
    <dbReference type="NCBI Taxonomy" id="1391"/>
    <lineage>
        <taxon>Bacteria</taxon>
        <taxon>Bacillati</taxon>
        <taxon>Bacillota</taxon>
        <taxon>Bacilli</taxon>
        <taxon>Bacillales</taxon>
        <taxon>Paenibacillaceae</taxon>
        <taxon>Aneurinibacillus group</taxon>
        <taxon>Aneurinibacillus</taxon>
    </lineage>
</organism>
<evidence type="ECO:0000313" key="4">
    <source>
        <dbReference type="Proteomes" id="UP000561326"/>
    </source>
</evidence>
<protein>
    <recommendedName>
        <fullName evidence="2">Immunity protein 30 domain-containing protein</fullName>
    </recommendedName>
</protein>
<proteinExistence type="predicted"/>
<feature type="transmembrane region" description="Helical" evidence="1">
    <location>
        <begin position="56"/>
        <end position="75"/>
    </location>
</feature>
<dbReference type="RefSeq" id="WP_168976295.1">
    <property type="nucleotide sequence ID" value="NZ_JABAGO010000051.1"/>
</dbReference>
<evidence type="ECO:0000256" key="1">
    <source>
        <dbReference type="SAM" id="Phobius"/>
    </source>
</evidence>
<comment type="caution">
    <text evidence="3">The sequence shown here is derived from an EMBL/GenBank/DDBJ whole genome shotgun (WGS) entry which is preliminary data.</text>
</comment>
<dbReference type="AlphaFoldDB" id="A0A848D1R4"/>
<dbReference type="EMBL" id="JABAGO010000051">
    <property type="protein sequence ID" value="NMF00680.1"/>
    <property type="molecule type" value="Genomic_DNA"/>
</dbReference>
<keyword evidence="1" id="KW-0472">Membrane</keyword>
<evidence type="ECO:0000313" key="3">
    <source>
        <dbReference type="EMBL" id="NMF00680.1"/>
    </source>
</evidence>
<accession>A0A848D1R4</accession>
<keyword evidence="1" id="KW-0812">Transmembrane</keyword>
<dbReference type="InterPro" id="IPR029084">
    <property type="entry name" value="Imm30"/>
</dbReference>
<dbReference type="Pfam" id="PF15565">
    <property type="entry name" value="Imm30"/>
    <property type="match status" value="1"/>
</dbReference>
<name>A0A848D1R4_ANEAE</name>
<feature type="domain" description="Immunity protein 30" evidence="2">
    <location>
        <begin position="13"/>
        <end position="82"/>
    </location>
</feature>
<dbReference type="Proteomes" id="UP000561326">
    <property type="component" value="Unassembled WGS sequence"/>
</dbReference>